<reference evidence="1" key="1">
    <citation type="submission" date="2023-06" db="EMBL/GenBank/DDBJ databases">
        <title>Two novel species of Acinetobacter isolated from motorbike repairing workshop in Vietnam.</title>
        <authorList>
            <person name="Le N.T.T."/>
        </authorList>
    </citation>
    <scope>NUCLEOTIDE SEQUENCE</scope>
    <source>
        <strain evidence="1">VNH17</strain>
    </source>
</reference>
<accession>A0ABT7WKU8</accession>
<evidence type="ECO:0000313" key="1">
    <source>
        <dbReference type="EMBL" id="MDN0013268.1"/>
    </source>
</evidence>
<organism evidence="1 2">
    <name type="scientific">Acinetobacter thutiue</name>
    <dbReference type="NCBI Taxonomy" id="2998078"/>
    <lineage>
        <taxon>Bacteria</taxon>
        <taxon>Pseudomonadati</taxon>
        <taxon>Pseudomonadota</taxon>
        <taxon>Gammaproteobacteria</taxon>
        <taxon>Moraxellales</taxon>
        <taxon>Moraxellaceae</taxon>
        <taxon>Acinetobacter</taxon>
    </lineage>
</organism>
<name>A0ABT7WKU8_9GAMM</name>
<comment type="caution">
    <text evidence="1">The sequence shown here is derived from an EMBL/GenBank/DDBJ whole genome shotgun (WGS) entry which is preliminary data.</text>
</comment>
<dbReference type="EMBL" id="JAUDZE010000001">
    <property type="protein sequence ID" value="MDN0013268.1"/>
    <property type="molecule type" value="Genomic_DNA"/>
</dbReference>
<proteinExistence type="predicted"/>
<gene>
    <name evidence="1" type="ORF">QTA56_03310</name>
</gene>
<protein>
    <submittedName>
        <fullName evidence="1">Uncharacterized protein</fullName>
    </submittedName>
</protein>
<keyword evidence="2" id="KW-1185">Reference proteome</keyword>
<evidence type="ECO:0000313" key="2">
    <source>
        <dbReference type="Proteomes" id="UP001168524"/>
    </source>
</evidence>
<sequence>MNAIVQPSAEKQVKTYDAGDLLDVYAVAHESTEWLSTLITQIKKEVKKTQTDLEERGIHPATFYTLESLLGLTEYFAEDRANFFDVQREEYEKEWEATK</sequence>
<dbReference type="Proteomes" id="UP001168524">
    <property type="component" value="Unassembled WGS sequence"/>
</dbReference>
<dbReference type="RefSeq" id="WP_267979519.1">
    <property type="nucleotide sequence ID" value="NZ_JAPQKF010000001.1"/>
</dbReference>